<feature type="signal peptide" evidence="2">
    <location>
        <begin position="1"/>
        <end position="17"/>
    </location>
</feature>
<feature type="domain" description="Helicase-associated" evidence="3">
    <location>
        <begin position="228"/>
        <end position="298"/>
    </location>
</feature>
<protein>
    <recommendedName>
        <fullName evidence="3">Helicase-associated domain-containing protein</fullName>
    </recommendedName>
</protein>
<keyword evidence="5" id="KW-1185">Reference proteome</keyword>
<feature type="domain" description="Helicase-associated" evidence="3">
    <location>
        <begin position="62"/>
        <end position="134"/>
    </location>
</feature>
<dbReference type="OrthoDB" id="66498at2759"/>
<feature type="compositionally biased region" description="Acidic residues" evidence="1">
    <location>
        <begin position="465"/>
        <end position="477"/>
    </location>
</feature>
<dbReference type="EMBL" id="BRXW01000391">
    <property type="protein sequence ID" value="GMH49831.1"/>
    <property type="molecule type" value="Genomic_DNA"/>
</dbReference>
<feature type="region of interest" description="Disordered" evidence="1">
    <location>
        <begin position="461"/>
        <end position="487"/>
    </location>
</feature>
<accession>A0A9W6ZCQ5</accession>
<evidence type="ECO:0000256" key="2">
    <source>
        <dbReference type="SAM" id="SignalP"/>
    </source>
</evidence>
<dbReference type="InterPro" id="IPR005114">
    <property type="entry name" value="Helicase_assoc"/>
</dbReference>
<reference evidence="5" key="1">
    <citation type="journal article" date="2023" name="Commun. Biol.">
        <title>Genome analysis of Parmales, the sister group of diatoms, reveals the evolutionary specialization of diatoms from phago-mixotrophs to photoautotrophs.</title>
        <authorList>
            <person name="Ban H."/>
            <person name="Sato S."/>
            <person name="Yoshikawa S."/>
            <person name="Yamada K."/>
            <person name="Nakamura Y."/>
            <person name="Ichinomiya M."/>
            <person name="Sato N."/>
            <person name="Blanc-Mathieu R."/>
            <person name="Endo H."/>
            <person name="Kuwata A."/>
            <person name="Ogata H."/>
        </authorList>
    </citation>
    <scope>NUCLEOTIDE SEQUENCE [LARGE SCALE GENOMIC DNA]</scope>
    <source>
        <strain evidence="5">NIES 3700</strain>
    </source>
</reference>
<evidence type="ECO:0000313" key="5">
    <source>
        <dbReference type="Proteomes" id="UP001165122"/>
    </source>
</evidence>
<dbReference type="Proteomes" id="UP001165122">
    <property type="component" value="Unassembled WGS sequence"/>
</dbReference>
<evidence type="ECO:0000256" key="1">
    <source>
        <dbReference type="SAM" id="MobiDB-lite"/>
    </source>
</evidence>
<feature type="chain" id="PRO_5040737535" description="Helicase-associated domain-containing protein" evidence="2">
    <location>
        <begin position="18"/>
        <end position="645"/>
    </location>
</feature>
<name>A0A9W6ZCQ5_9STRA</name>
<dbReference type="AlphaFoldDB" id="A0A9W6ZCQ5"/>
<comment type="caution">
    <text evidence="4">The sequence shown here is derived from an EMBL/GenBank/DDBJ whole genome shotgun (WGS) entry which is preliminary data.</text>
</comment>
<evidence type="ECO:0000313" key="4">
    <source>
        <dbReference type="EMBL" id="GMH49831.1"/>
    </source>
</evidence>
<sequence length="645" mass="71657">MRLTFALWLLSAVSVDTFLLPPPSTLSNPSSPSPNSVSHRSPTFTLSSSYEATEDKPIPKDQEEWETVIKSFQVYKAAHGDLKIPSRFVVPSMSPWPEAAHGLKLGIRVAAIRSTGRFINHDESRRSLLDSLGFVWRLRSSLDGDVDFDQVYEGLVAYKGEYGDTCVPASFIIPDVPPWPVQIRGLPLGSKVTSVRTKGFMKSNPEAQKKLEELGVEMDGKAAANNVRFKKVYDGLVAYKKVTGDLLVPQPYVIPNEPEFPEETWGLRLGARVNAIRSQGTFVKTDPTRKDMLNEIGFVWEPPSTASGKKRGRRKKEDSEETNSSQASIALGDLPEFQAISQATPTWEKGGEVGDIRSNTELEMAMMELDANQGQWEFDEFNGFELEDVVEALTVYREARGDFDVPRNYVCNEVEVEDSTSIAEGLGLDDVAAEGSADAAPSSDDSEVVKSLMDAIEGIEGLEGLGEDDEDEDEEIDGGGLGEEAVGEDDTDDIVSSLFADIVAEEEQEAAAKIEFDPKFNGMKLGEMVWRLRIGDVGAKHDPEEKAMLDKIGFDWGETSKFIRAPFARTLCGLYAYKKIRGDLCVELGFRIPPYDPWPSVLGDYELGKYVNQLRGQKDLLQKEYPLKMQMLNQLNFLWLSKRKD</sequence>
<dbReference type="PANTHER" id="PTHR37066">
    <property type="entry name" value="HELICASE-ASSOCIATED"/>
    <property type="match status" value="1"/>
</dbReference>
<gene>
    <name evidence="4" type="ORF">TrLO_g7327</name>
</gene>
<dbReference type="PANTHER" id="PTHR37066:SF1">
    <property type="entry name" value="LNS2_PITP DOMAIN-CONTAINING PROTEIN"/>
    <property type="match status" value="1"/>
</dbReference>
<evidence type="ECO:0000259" key="3">
    <source>
        <dbReference type="Pfam" id="PF03457"/>
    </source>
</evidence>
<feature type="region of interest" description="Disordered" evidence="1">
    <location>
        <begin position="303"/>
        <end position="331"/>
    </location>
</feature>
<organism evidence="4 5">
    <name type="scientific">Triparma laevis f. longispina</name>
    <dbReference type="NCBI Taxonomy" id="1714387"/>
    <lineage>
        <taxon>Eukaryota</taxon>
        <taxon>Sar</taxon>
        <taxon>Stramenopiles</taxon>
        <taxon>Ochrophyta</taxon>
        <taxon>Bolidophyceae</taxon>
        <taxon>Parmales</taxon>
        <taxon>Triparmaceae</taxon>
        <taxon>Triparma</taxon>
    </lineage>
</organism>
<proteinExistence type="predicted"/>
<dbReference type="Pfam" id="PF03457">
    <property type="entry name" value="HA"/>
    <property type="match status" value="2"/>
</dbReference>
<keyword evidence="2" id="KW-0732">Signal</keyword>